<evidence type="ECO:0000256" key="3">
    <source>
        <dbReference type="ARBA" id="ARBA00022516"/>
    </source>
</evidence>
<sequence length="331" mass="37487">MLPKSILSIFSSLCMDSYDQPSVDDPTVFRRPEYSVVPTIVALLLWLGAIHFTAALVLTALFLLPLRLSFLVFALLLFLVVIPVNHKSRFGGKLSRFICKYACGYFPITLHVEDIKAFDPNQAYVFGYEPHSILPIGAGVLCGHAGFMPLPKTKVLASSAVFYIPFLRHIWTWLGAVPASRKSFCSYLEEGYSCIVVPGGVQEMLRMDYDSEVAFLKSRKGFVRIAIEMGRPIIPVFCFGQSYVYKWWKPNGKLIMHITRAIKFTPVIFWWGRFGLPIPFRQPMHVVVGKPIELERNPHPTADEVNDVHARFVSAMEELFEKYKSKQSGVS</sequence>
<keyword evidence="4 11" id="KW-0808">Transferase</keyword>
<dbReference type="PANTHER" id="PTHR12317:SF63">
    <property type="entry name" value="DIACYLGLYCEROL O-ACYLTRANSFERASE 2"/>
    <property type="match status" value="1"/>
</dbReference>
<dbReference type="GO" id="GO:0005789">
    <property type="term" value="C:endoplasmic reticulum membrane"/>
    <property type="evidence" value="ECO:0007669"/>
    <property type="project" value="UniProtKB-SubCell"/>
</dbReference>
<dbReference type="Pfam" id="PF03982">
    <property type="entry name" value="DAGAT"/>
    <property type="match status" value="1"/>
</dbReference>
<dbReference type="AlphaFoldDB" id="A0AAX6HHH1"/>
<comment type="subcellular location">
    <subcellularLocation>
        <location evidence="1 11">Endoplasmic reticulum membrane</location>
        <topology evidence="1 11">Multi-pass membrane protein</topology>
    </subcellularLocation>
</comment>
<evidence type="ECO:0000256" key="7">
    <source>
        <dbReference type="ARBA" id="ARBA00022989"/>
    </source>
</evidence>
<reference evidence="12" key="1">
    <citation type="journal article" date="2023" name="GigaByte">
        <title>Genome assembly of the bearded iris, Iris pallida Lam.</title>
        <authorList>
            <person name="Bruccoleri R.E."/>
            <person name="Oakeley E.J."/>
            <person name="Faust A.M.E."/>
            <person name="Altorfer M."/>
            <person name="Dessus-Babus S."/>
            <person name="Burckhardt D."/>
            <person name="Oertli M."/>
            <person name="Naumann U."/>
            <person name="Petersen F."/>
            <person name="Wong J."/>
        </authorList>
    </citation>
    <scope>NUCLEOTIDE SEQUENCE</scope>
    <source>
        <strain evidence="12">GSM-AAB239-AS_SAM_17_03QT</strain>
    </source>
</reference>
<proteinExistence type="inferred from homology"/>
<gene>
    <name evidence="12" type="ORF">M6B38_311015</name>
</gene>
<feature type="transmembrane region" description="Helical" evidence="11">
    <location>
        <begin position="40"/>
        <end position="62"/>
    </location>
</feature>
<dbReference type="Proteomes" id="UP001140949">
    <property type="component" value="Unassembled WGS sequence"/>
</dbReference>
<evidence type="ECO:0000256" key="11">
    <source>
        <dbReference type="RuleBase" id="RU367023"/>
    </source>
</evidence>
<name>A0AAX6HHH1_IRIPA</name>
<dbReference type="CDD" id="cd07987">
    <property type="entry name" value="LPLAT_MGAT-like"/>
    <property type="match status" value="1"/>
</dbReference>
<keyword evidence="13" id="KW-1185">Reference proteome</keyword>
<evidence type="ECO:0000256" key="6">
    <source>
        <dbReference type="ARBA" id="ARBA00022824"/>
    </source>
</evidence>
<dbReference type="EMBL" id="JANAVB010009598">
    <property type="protein sequence ID" value="KAJ6839905.1"/>
    <property type="molecule type" value="Genomic_DNA"/>
</dbReference>
<dbReference type="GO" id="GO:0019432">
    <property type="term" value="P:triglyceride biosynthetic process"/>
    <property type="evidence" value="ECO:0007669"/>
    <property type="project" value="TreeGrafter"/>
</dbReference>
<evidence type="ECO:0000256" key="2">
    <source>
        <dbReference type="ARBA" id="ARBA00005420"/>
    </source>
</evidence>
<comment type="caution">
    <text evidence="12">The sequence shown here is derived from an EMBL/GenBank/DDBJ whole genome shotgun (WGS) entry which is preliminary data.</text>
</comment>
<evidence type="ECO:0000256" key="8">
    <source>
        <dbReference type="ARBA" id="ARBA00023098"/>
    </source>
</evidence>
<dbReference type="SUPFAM" id="SSF69593">
    <property type="entry name" value="Glycerol-3-phosphate (1)-acyltransferase"/>
    <property type="match status" value="1"/>
</dbReference>
<keyword evidence="7 11" id="KW-1133">Transmembrane helix</keyword>
<evidence type="ECO:0000256" key="9">
    <source>
        <dbReference type="ARBA" id="ARBA00023136"/>
    </source>
</evidence>
<protein>
    <recommendedName>
        <fullName evidence="11">Acyltransferase</fullName>
        <ecNumber evidence="11">2.3.1.-</ecNumber>
    </recommendedName>
</protein>
<accession>A0AAX6HHH1</accession>
<evidence type="ECO:0000313" key="12">
    <source>
        <dbReference type="EMBL" id="KAJ6839905.1"/>
    </source>
</evidence>
<dbReference type="PANTHER" id="PTHR12317">
    <property type="entry name" value="DIACYLGLYCEROL O-ACYLTRANSFERASE"/>
    <property type="match status" value="1"/>
</dbReference>
<keyword evidence="6 11" id="KW-0256">Endoplasmic reticulum</keyword>
<dbReference type="InterPro" id="IPR007130">
    <property type="entry name" value="DAGAT"/>
</dbReference>
<dbReference type="GO" id="GO:0004144">
    <property type="term" value="F:diacylglycerol O-acyltransferase activity"/>
    <property type="evidence" value="ECO:0007669"/>
    <property type="project" value="TreeGrafter"/>
</dbReference>
<feature type="transmembrane region" description="Helical" evidence="11">
    <location>
        <begin position="68"/>
        <end position="86"/>
    </location>
</feature>
<organism evidence="12 13">
    <name type="scientific">Iris pallida</name>
    <name type="common">Sweet iris</name>
    <dbReference type="NCBI Taxonomy" id="29817"/>
    <lineage>
        <taxon>Eukaryota</taxon>
        <taxon>Viridiplantae</taxon>
        <taxon>Streptophyta</taxon>
        <taxon>Embryophyta</taxon>
        <taxon>Tracheophyta</taxon>
        <taxon>Spermatophyta</taxon>
        <taxon>Magnoliopsida</taxon>
        <taxon>Liliopsida</taxon>
        <taxon>Asparagales</taxon>
        <taxon>Iridaceae</taxon>
        <taxon>Iridoideae</taxon>
        <taxon>Irideae</taxon>
        <taxon>Iris</taxon>
    </lineage>
</organism>
<keyword evidence="3" id="KW-0444">Lipid biosynthesis</keyword>
<evidence type="ECO:0000256" key="4">
    <source>
        <dbReference type="ARBA" id="ARBA00022679"/>
    </source>
</evidence>
<reference evidence="12" key="2">
    <citation type="submission" date="2023-04" db="EMBL/GenBank/DDBJ databases">
        <authorList>
            <person name="Bruccoleri R.E."/>
            <person name="Oakeley E.J."/>
            <person name="Faust A.-M."/>
            <person name="Dessus-Babus S."/>
            <person name="Altorfer M."/>
            <person name="Burckhardt D."/>
            <person name="Oertli M."/>
            <person name="Naumann U."/>
            <person name="Petersen F."/>
            <person name="Wong J."/>
        </authorList>
    </citation>
    <scope>NUCLEOTIDE SEQUENCE</scope>
    <source>
        <strain evidence="12">GSM-AAB239-AS_SAM_17_03QT</strain>
        <tissue evidence="12">Leaf</tissue>
    </source>
</reference>
<comment type="similarity">
    <text evidence="2 11">Belongs to the diacylglycerol acyltransferase family.</text>
</comment>
<keyword evidence="10" id="KW-0012">Acyltransferase</keyword>
<keyword evidence="5 11" id="KW-0812">Transmembrane</keyword>
<keyword evidence="8" id="KW-0443">Lipid metabolism</keyword>
<keyword evidence="9 11" id="KW-0472">Membrane</keyword>
<evidence type="ECO:0000313" key="13">
    <source>
        <dbReference type="Proteomes" id="UP001140949"/>
    </source>
</evidence>
<evidence type="ECO:0000256" key="1">
    <source>
        <dbReference type="ARBA" id="ARBA00004477"/>
    </source>
</evidence>
<dbReference type="EC" id="2.3.1.-" evidence="11"/>
<evidence type="ECO:0000256" key="5">
    <source>
        <dbReference type="ARBA" id="ARBA00022692"/>
    </source>
</evidence>
<evidence type="ECO:0000256" key="10">
    <source>
        <dbReference type="ARBA" id="ARBA00023315"/>
    </source>
</evidence>